<dbReference type="Gene3D" id="3.30.160.60">
    <property type="entry name" value="Classic Zinc Finger"/>
    <property type="match status" value="1"/>
</dbReference>
<evidence type="ECO:0000313" key="2">
    <source>
        <dbReference type="EMBL" id="QHT78686.1"/>
    </source>
</evidence>
<dbReference type="EMBL" id="MN739935">
    <property type="protein sequence ID" value="QHT78686.1"/>
    <property type="molecule type" value="Genomic_DNA"/>
</dbReference>
<sequence length="277" mass="32908">MSFDCEFCQKTYQTISSLNHHKKTSKKCLKLQEGKIDIKKFICIHCNKDFLVKSIYEEHIKQCKLKKDLYNKDLIEELNKLHNELKLQEEKYKKIITIYKDEIKSLKDENKILKVQLQCKTEVHKEQSVKEYKKYKDIDDIQTITKEQLLNEIYNEITTQNIKNGCKSIIIKFVKILSNKFITNDMSRGKITYIINNKIEHKKYATTFVRRMLTLCKDELIELCNKARKELDEIKDRNEIEHMKYSNNISDIECDLKSCVNNLENELCDKIAAGFKS</sequence>
<keyword evidence="1" id="KW-0175">Coiled coil</keyword>
<proteinExistence type="predicted"/>
<name>A0A6C0HEV6_9ZZZZ</name>
<accession>A0A6C0HEV6</accession>
<feature type="coiled-coil region" evidence="1">
    <location>
        <begin position="71"/>
        <end position="116"/>
    </location>
</feature>
<evidence type="ECO:0008006" key="3">
    <source>
        <dbReference type="Google" id="ProtNLM"/>
    </source>
</evidence>
<reference evidence="2" key="1">
    <citation type="journal article" date="2020" name="Nature">
        <title>Giant virus diversity and host interactions through global metagenomics.</title>
        <authorList>
            <person name="Schulz F."/>
            <person name="Roux S."/>
            <person name="Paez-Espino D."/>
            <person name="Jungbluth S."/>
            <person name="Walsh D.A."/>
            <person name="Denef V.J."/>
            <person name="McMahon K.D."/>
            <person name="Konstantinidis K.T."/>
            <person name="Eloe-Fadrosh E.A."/>
            <person name="Kyrpides N.C."/>
            <person name="Woyke T."/>
        </authorList>
    </citation>
    <scope>NUCLEOTIDE SEQUENCE</scope>
    <source>
        <strain evidence="2">GVMAG-M-3300023179-92</strain>
    </source>
</reference>
<protein>
    <recommendedName>
        <fullName evidence="3">C2H2-type domain-containing protein</fullName>
    </recommendedName>
</protein>
<organism evidence="2">
    <name type="scientific">viral metagenome</name>
    <dbReference type="NCBI Taxonomy" id="1070528"/>
    <lineage>
        <taxon>unclassified sequences</taxon>
        <taxon>metagenomes</taxon>
        <taxon>organismal metagenomes</taxon>
    </lineage>
</organism>
<evidence type="ECO:0000256" key="1">
    <source>
        <dbReference type="SAM" id="Coils"/>
    </source>
</evidence>
<dbReference type="AlphaFoldDB" id="A0A6C0HEV6"/>